<comment type="caution">
    <text evidence="1">The sequence shown here is derived from an EMBL/GenBank/DDBJ whole genome shotgun (WGS) entry which is preliminary data.</text>
</comment>
<gene>
    <name evidence="1" type="ORF">LOY88_002382</name>
</gene>
<evidence type="ECO:0000313" key="1">
    <source>
        <dbReference type="EMBL" id="KAI2388789.1"/>
    </source>
</evidence>
<dbReference type="EMBL" id="JALBCA010000028">
    <property type="protein sequence ID" value="KAI2388789.1"/>
    <property type="molecule type" value="Genomic_DNA"/>
</dbReference>
<organism evidence="1">
    <name type="scientific">Ophidiomyces ophidiicola</name>
    <dbReference type="NCBI Taxonomy" id="1387563"/>
    <lineage>
        <taxon>Eukaryota</taxon>
        <taxon>Fungi</taxon>
        <taxon>Dikarya</taxon>
        <taxon>Ascomycota</taxon>
        <taxon>Pezizomycotina</taxon>
        <taxon>Eurotiomycetes</taxon>
        <taxon>Eurotiomycetidae</taxon>
        <taxon>Onygenales</taxon>
        <taxon>Onygenaceae</taxon>
        <taxon>Ophidiomyces</taxon>
    </lineage>
</organism>
<reference evidence="1" key="1">
    <citation type="journal article" date="2022" name="bioRxiv">
        <title>Population genetic analysis of Ophidiomyces ophidiicola, the causative agent of snake fungal disease, indicates recent introductions to the USA.</title>
        <authorList>
            <person name="Ladner J.T."/>
            <person name="Palmer J.M."/>
            <person name="Ettinger C.L."/>
            <person name="Stajich J.E."/>
            <person name="Farrell T.M."/>
            <person name="Glorioso B.M."/>
            <person name="Lawson B."/>
            <person name="Price S.J."/>
            <person name="Stengle A.G."/>
            <person name="Grear D.A."/>
            <person name="Lorch J.M."/>
        </authorList>
    </citation>
    <scope>NUCLEOTIDE SEQUENCE</scope>
    <source>
        <strain evidence="1">NWHC 24266-5</strain>
    </source>
</reference>
<accession>A0ACB8UZB2</accession>
<sequence length="825" mass="93014">MALKPKRLFSSTTDSSGNGEVEFVTDHSGNANPNDDSQNPADIKEEFEKVEKSHQWDPNLPREKIDAIHEAKRTDDVETITRVDKDFLEDSPYPEVRAAVRNTDGGEVANTVRAWILGIFFVTVGSGLNMFLSMRSPAITFPSIVVQLLVYPIGCFWAKVAPRTVFHTFGRNWTLNPGPFSIKEHAVITIMANISLDYAYSTDALLALQGKPFFDVNLGWGFSLLFTLSSQMIGMSLSGIFRRFLIWPSAMIWPVGFSNTSLFYALHDKRPSNPEETNGWRISRYRWFLYLTAASFIYYWFPGVLWQGLSVFCFMTWIRPKSPVINQLFGGFTGLSLIPLTFDWTYVLYMPLVLFNSLNENRYISSYLLNPLLSPTHSHLNTLIGLGIFVIITSIGISYSGALYADYLPINTSSIFDNTQNFYNVSRILGQSFSFDLEKYKTYSPLFLPPTFALNYGLSFAALTAILVHIVLFHGKEIVYRAKAARNQEPDIHMKLMSKYVECPEWWYAILLAVSLALGLATCEAYPSQLPWWAFFVATILGLVFVVPTCMLIAIANISLALNVLSPFIGGFMLPGKAIGVMVFKVYATNTLGRAQTYSRDLKLAHYMKVPPRTTFACQVGATIWAVFVQIAVMNWTLGNIENVCTPAQKAHFTCPNGKTFFSSSIVWGVIGPKRMFGPGSIYSSIQWYWLLGAALPLIFYTLIRLFPRSPARLLNAPVMLGAMNWIPPATPLSFSSWAIVGLIFNHWIRRRWSGWWHQYNYVTAAALDSGLVIATIIIFFSITFPNVSTPDWWGNTVPYETVDYTYKAIRKVVAKGETFGPPKW</sequence>
<name>A0ACB8UZB2_9EURO</name>
<proteinExistence type="predicted"/>
<protein>
    <submittedName>
        <fullName evidence="1">Uncharacterized protein</fullName>
    </submittedName>
</protein>